<protein>
    <submittedName>
        <fullName evidence="1">Uncharacterized protein</fullName>
    </submittedName>
</protein>
<comment type="caution">
    <text evidence="1">The sequence shown here is derived from an EMBL/GenBank/DDBJ whole genome shotgun (WGS) entry which is preliminary data.</text>
</comment>
<name>N1V6C5_9MICC</name>
<reference evidence="1 2" key="1">
    <citation type="journal article" date="2013" name="Genome Announc.">
        <title>Draft Genome Sequence of Arthrobacter crystallopoietes Strain BAB-32, Revealing Genes for Bioremediation.</title>
        <authorList>
            <person name="Joshi M.N."/>
            <person name="Pandit A.S."/>
            <person name="Sharma A."/>
            <person name="Pandya R.V."/>
            <person name="Desai S.M."/>
            <person name="Saxena A.K."/>
            <person name="Bagatharia S.B."/>
        </authorList>
    </citation>
    <scope>NUCLEOTIDE SEQUENCE [LARGE SCALE GENOMIC DNA]</scope>
    <source>
        <strain evidence="1 2">BAB-32</strain>
    </source>
</reference>
<organism evidence="1 2">
    <name type="scientific">Arthrobacter crystallopoietes BAB-32</name>
    <dbReference type="NCBI Taxonomy" id="1246476"/>
    <lineage>
        <taxon>Bacteria</taxon>
        <taxon>Bacillati</taxon>
        <taxon>Actinomycetota</taxon>
        <taxon>Actinomycetes</taxon>
        <taxon>Micrococcales</taxon>
        <taxon>Micrococcaceae</taxon>
        <taxon>Crystallibacter</taxon>
    </lineage>
</organism>
<proteinExistence type="predicted"/>
<dbReference type="Proteomes" id="UP000010729">
    <property type="component" value="Unassembled WGS sequence"/>
</dbReference>
<accession>N1V6C5</accession>
<evidence type="ECO:0000313" key="2">
    <source>
        <dbReference type="Proteomes" id="UP000010729"/>
    </source>
</evidence>
<sequence length="65" mass="6983">MLGRHSAGMKRIRQLPTQILKFSDQVGGLSALRIGQISGAIEVAAQFVFDTHEGMLACIVPTGRC</sequence>
<keyword evidence="2" id="KW-1185">Reference proteome</keyword>
<dbReference type="EMBL" id="ANPE02000067">
    <property type="protein sequence ID" value="EMY35657.1"/>
    <property type="molecule type" value="Genomic_DNA"/>
</dbReference>
<dbReference type="AlphaFoldDB" id="N1V6C5"/>
<evidence type="ECO:0000313" key="1">
    <source>
        <dbReference type="EMBL" id="EMY35657.1"/>
    </source>
</evidence>
<gene>
    <name evidence="1" type="ORF">D477_003143</name>
</gene>